<gene>
    <name evidence="1" type="ORF">RDI58_029186</name>
</gene>
<dbReference type="Proteomes" id="UP001371456">
    <property type="component" value="Unassembled WGS sequence"/>
</dbReference>
<evidence type="ECO:0000313" key="2">
    <source>
        <dbReference type="Proteomes" id="UP001371456"/>
    </source>
</evidence>
<sequence>MTKEPNPTLLKRYESMLYGFAYDFVSDDYKIIATFVISEKDSRHIVGIYSVKNESWKKIDTIPSGYRLFDQTLFHLMVRLT</sequence>
<dbReference type="AlphaFoldDB" id="A0AAN8STW7"/>
<organism evidence="1 2">
    <name type="scientific">Solanum bulbocastanum</name>
    <name type="common">Wild potato</name>
    <dbReference type="NCBI Taxonomy" id="147425"/>
    <lineage>
        <taxon>Eukaryota</taxon>
        <taxon>Viridiplantae</taxon>
        <taxon>Streptophyta</taxon>
        <taxon>Embryophyta</taxon>
        <taxon>Tracheophyta</taxon>
        <taxon>Spermatophyta</taxon>
        <taxon>Magnoliopsida</taxon>
        <taxon>eudicotyledons</taxon>
        <taxon>Gunneridae</taxon>
        <taxon>Pentapetalae</taxon>
        <taxon>asterids</taxon>
        <taxon>lamiids</taxon>
        <taxon>Solanales</taxon>
        <taxon>Solanaceae</taxon>
        <taxon>Solanoideae</taxon>
        <taxon>Solaneae</taxon>
        <taxon>Solanum</taxon>
    </lineage>
</organism>
<comment type="caution">
    <text evidence="1">The sequence shown here is derived from an EMBL/GenBank/DDBJ whole genome shotgun (WGS) entry which is preliminary data.</text>
</comment>
<accession>A0AAN8STW7</accession>
<evidence type="ECO:0000313" key="1">
    <source>
        <dbReference type="EMBL" id="KAK6773947.1"/>
    </source>
</evidence>
<reference evidence="1 2" key="1">
    <citation type="submission" date="2024-02" db="EMBL/GenBank/DDBJ databases">
        <title>de novo genome assembly of Solanum bulbocastanum strain 11H21.</title>
        <authorList>
            <person name="Hosaka A.J."/>
        </authorList>
    </citation>
    <scope>NUCLEOTIDE SEQUENCE [LARGE SCALE GENOMIC DNA]</scope>
    <source>
        <tissue evidence="1">Young leaves</tissue>
    </source>
</reference>
<evidence type="ECO:0008006" key="3">
    <source>
        <dbReference type="Google" id="ProtNLM"/>
    </source>
</evidence>
<proteinExistence type="predicted"/>
<dbReference type="EMBL" id="JBANQN010000012">
    <property type="protein sequence ID" value="KAK6773947.1"/>
    <property type="molecule type" value="Genomic_DNA"/>
</dbReference>
<keyword evidence="2" id="KW-1185">Reference proteome</keyword>
<protein>
    <recommendedName>
        <fullName evidence="3">F-box protein</fullName>
    </recommendedName>
</protein>
<name>A0AAN8STW7_SOLBU</name>